<feature type="binding site" evidence="10">
    <location>
        <position position="354"/>
    </location>
    <ligand>
        <name>Fe cation</name>
        <dbReference type="ChEBI" id="CHEBI:24875"/>
    </ligand>
</feature>
<organism evidence="12 13">
    <name type="scientific">Varroa destructor</name>
    <name type="common">Honeybee mite</name>
    <dbReference type="NCBI Taxonomy" id="109461"/>
    <lineage>
        <taxon>Eukaryota</taxon>
        <taxon>Metazoa</taxon>
        <taxon>Ecdysozoa</taxon>
        <taxon>Arthropoda</taxon>
        <taxon>Chelicerata</taxon>
        <taxon>Arachnida</taxon>
        <taxon>Acari</taxon>
        <taxon>Parasitiformes</taxon>
        <taxon>Mesostigmata</taxon>
        <taxon>Gamasina</taxon>
        <taxon>Dermanyssoidea</taxon>
        <taxon>Varroidae</taxon>
        <taxon>Varroa</taxon>
    </lineage>
</organism>
<dbReference type="GO" id="GO:0003868">
    <property type="term" value="F:4-hydroxyphenylpyruvate dioxygenase activity"/>
    <property type="evidence" value="ECO:0007669"/>
    <property type="project" value="InterPro"/>
</dbReference>
<reference evidence="12" key="1">
    <citation type="submission" date="2021-01" db="UniProtKB">
        <authorList>
            <consortium name="EnsemblMetazoa"/>
        </authorList>
    </citation>
    <scope>IDENTIFICATION</scope>
</reference>
<evidence type="ECO:0000256" key="6">
    <source>
        <dbReference type="ARBA" id="ARBA00022878"/>
    </source>
</evidence>
<keyword evidence="7 10" id="KW-0408">Iron</keyword>
<feature type="domain" description="VOC" evidence="11">
    <location>
        <begin position="18"/>
        <end position="149"/>
    </location>
</feature>
<dbReference type="InterPro" id="IPR004360">
    <property type="entry name" value="Glyas_Fos-R_dOase_dom"/>
</dbReference>
<evidence type="ECO:0000256" key="2">
    <source>
        <dbReference type="ARBA" id="ARBA00005877"/>
    </source>
</evidence>
<dbReference type="OrthoDB" id="414569at2759"/>
<feature type="domain" description="VOC" evidence="11">
    <location>
        <begin position="185"/>
        <end position="343"/>
    </location>
</feature>
<dbReference type="GO" id="GO:0046872">
    <property type="term" value="F:metal ion binding"/>
    <property type="evidence" value="ECO:0007669"/>
    <property type="project" value="UniProtKB-KW"/>
</dbReference>
<feature type="binding site" evidence="10">
    <location>
        <position position="271"/>
    </location>
    <ligand>
        <name>Fe cation</name>
        <dbReference type="ChEBI" id="CHEBI:24875"/>
    </ligand>
</feature>
<dbReference type="Gene3D" id="3.10.180.10">
    <property type="entry name" value="2,3-Dihydroxybiphenyl 1,2-Dioxygenase, domain 1"/>
    <property type="match status" value="2"/>
</dbReference>
<dbReference type="CDD" id="cd08342">
    <property type="entry name" value="HPPD_N_like"/>
    <property type="match status" value="1"/>
</dbReference>
<dbReference type="KEGG" id="vde:111247332"/>
<proteinExistence type="inferred from homology"/>
<evidence type="ECO:0000256" key="10">
    <source>
        <dbReference type="PIRSR" id="PIRSR009283-1"/>
    </source>
</evidence>
<keyword evidence="6" id="KW-0828">Tyrosine catabolism</keyword>
<dbReference type="InterPro" id="IPR029068">
    <property type="entry name" value="Glyas_Bleomycin-R_OHBP_Dase"/>
</dbReference>
<dbReference type="PROSITE" id="PS51819">
    <property type="entry name" value="VOC"/>
    <property type="match status" value="2"/>
</dbReference>
<evidence type="ECO:0000256" key="3">
    <source>
        <dbReference type="ARBA" id="ARBA00013222"/>
    </source>
</evidence>
<evidence type="ECO:0000313" key="13">
    <source>
        <dbReference type="Proteomes" id="UP000594260"/>
    </source>
</evidence>
<dbReference type="CDD" id="cd07250">
    <property type="entry name" value="HPPD_C_like"/>
    <property type="match status" value="1"/>
</dbReference>
<evidence type="ECO:0000256" key="1">
    <source>
        <dbReference type="ARBA" id="ARBA00005162"/>
    </source>
</evidence>
<dbReference type="EnsemblMetazoa" id="XM_022798125">
    <property type="protein sequence ID" value="XP_022653860"/>
    <property type="gene ID" value="LOC111247332"/>
</dbReference>
<dbReference type="SUPFAM" id="SSF54593">
    <property type="entry name" value="Glyoxalase/Bleomycin resistance protein/Dihydroxybiphenyl dioxygenase"/>
    <property type="match status" value="1"/>
</dbReference>
<sequence>MTSYTDKGSKPEGGRFLNFHHLTFWVGNAKQAASYYCDKLGFELFCYRGLETGHRDVVSHVVRQKDAIFVFQSPLNPSNKEFSSHMELHGDGVKDIAFAVEDLDYIMDFAKRRGAEVIRDIHEESDTLGRVRLATIRTCGDTSHTLVELNDYKGAFLPNYHPHPDATPNNTAVKVRKGEACGVRFIDHCVLNQPDNGMLPVAEWYEKVLQFHRFWSVDDKQIHTEYSALRSIVMTNFDETIKMPVNEPAPGKRKSQIQEYVEYYGGSGTQHIALNTDDIIHTIKEMRARGMTFLKAPDTYYEQLRNKLKSSKVRVAEDLNELQRLSILIDYDENGYLLQIFTRPMQDRPTLFIEVIQRRNHQGFGAGNFKALFEAIELEQAARGNL</sequence>
<keyword evidence="4 10" id="KW-0479">Metal-binding</keyword>
<dbReference type="PANTHER" id="PTHR11959">
    <property type="entry name" value="4-HYDROXYPHENYLPYRUVATE DIOXYGENASE"/>
    <property type="match status" value="1"/>
</dbReference>
<dbReference type="Proteomes" id="UP000594260">
    <property type="component" value="Unplaced"/>
</dbReference>
<comment type="similarity">
    <text evidence="2 9">Belongs to the 4HPPD family.</text>
</comment>
<evidence type="ECO:0000256" key="7">
    <source>
        <dbReference type="ARBA" id="ARBA00023004"/>
    </source>
</evidence>
<evidence type="ECO:0000256" key="8">
    <source>
        <dbReference type="ARBA" id="ARBA00023232"/>
    </source>
</evidence>
<dbReference type="InterPro" id="IPR041735">
    <property type="entry name" value="4OHPhenylPyrv_dOase_C"/>
</dbReference>
<protein>
    <recommendedName>
        <fullName evidence="3 9">4-hydroxyphenylpyruvate dioxygenase</fullName>
    </recommendedName>
</protein>
<keyword evidence="8" id="KW-0585">Phenylalanine catabolism</keyword>
<dbReference type="AlphaFoldDB" id="A0A7M7JLQ4"/>
<dbReference type="Pfam" id="PF00903">
    <property type="entry name" value="Glyoxalase"/>
    <property type="match status" value="2"/>
</dbReference>
<dbReference type="InParanoid" id="A0A7M7JLQ4"/>
<keyword evidence="5" id="KW-0677">Repeat</keyword>
<dbReference type="PANTHER" id="PTHR11959:SF1">
    <property type="entry name" value="4-HYDROXYPHENYLPYRUVATE DIOXYGENASE"/>
    <property type="match status" value="1"/>
</dbReference>
<feature type="binding site" evidence="10">
    <location>
        <position position="188"/>
    </location>
    <ligand>
        <name>Fe cation</name>
        <dbReference type="ChEBI" id="CHEBI:24875"/>
    </ligand>
</feature>
<evidence type="ECO:0000256" key="4">
    <source>
        <dbReference type="ARBA" id="ARBA00022723"/>
    </source>
</evidence>
<dbReference type="FunFam" id="3.10.180.10:FF:000001">
    <property type="entry name" value="4-hydroxyphenylpyruvate dioxygenase"/>
    <property type="match status" value="1"/>
</dbReference>
<dbReference type="GeneID" id="111247332"/>
<accession>A0A7M7JLQ4</accession>
<dbReference type="InterPro" id="IPR037523">
    <property type="entry name" value="VOC_core"/>
</dbReference>
<dbReference type="GO" id="GO:0005789">
    <property type="term" value="C:endoplasmic reticulum membrane"/>
    <property type="evidence" value="ECO:0007669"/>
    <property type="project" value="TreeGrafter"/>
</dbReference>
<dbReference type="InterPro" id="IPR005956">
    <property type="entry name" value="4OHPhenylPyrv_dOase"/>
</dbReference>
<dbReference type="NCBIfam" id="TIGR01263">
    <property type="entry name" value="4HPPD"/>
    <property type="match status" value="1"/>
</dbReference>
<dbReference type="GO" id="GO:0006572">
    <property type="term" value="P:L-tyrosine catabolic process"/>
    <property type="evidence" value="ECO:0007669"/>
    <property type="project" value="UniProtKB-KW"/>
</dbReference>
<keyword evidence="13" id="KW-1185">Reference proteome</keyword>
<dbReference type="OMA" id="DMCSEYS"/>
<evidence type="ECO:0000256" key="9">
    <source>
        <dbReference type="PIRNR" id="PIRNR009283"/>
    </source>
</evidence>
<dbReference type="InterPro" id="IPR041736">
    <property type="entry name" value="4OHPhenylPyrv_dOase_N"/>
</dbReference>
<comment type="pathway">
    <text evidence="1">Amino-acid degradation; L-phenylalanine degradation; acetoacetate and fumarate from L-phenylalanine: step 3/6.</text>
</comment>
<dbReference type="RefSeq" id="XP_022653860.1">
    <property type="nucleotide sequence ID" value="XM_022798125.1"/>
</dbReference>
<name>A0A7M7JLQ4_VARDE</name>
<evidence type="ECO:0000256" key="5">
    <source>
        <dbReference type="ARBA" id="ARBA00022737"/>
    </source>
</evidence>
<dbReference type="FunCoup" id="A0A7M7JLQ4">
    <property type="interactions" value="121"/>
</dbReference>
<evidence type="ECO:0000259" key="11">
    <source>
        <dbReference type="PROSITE" id="PS51819"/>
    </source>
</evidence>
<dbReference type="GO" id="GO:0006559">
    <property type="term" value="P:L-phenylalanine catabolic process"/>
    <property type="evidence" value="ECO:0007669"/>
    <property type="project" value="UniProtKB-KW"/>
</dbReference>
<dbReference type="GO" id="GO:0000139">
    <property type="term" value="C:Golgi membrane"/>
    <property type="evidence" value="ECO:0007669"/>
    <property type="project" value="TreeGrafter"/>
</dbReference>
<dbReference type="PIRSF" id="PIRSF009283">
    <property type="entry name" value="HPP_dOase"/>
    <property type="match status" value="1"/>
</dbReference>
<comment type="cofactor">
    <cofactor evidence="10">
        <name>Fe cation</name>
        <dbReference type="ChEBI" id="CHEBI:24875"/>
    </cofactor>
    <text evidence="10">Binds 1 Fe cation per subunit.</text>
</comment>
<evidence type="ECO:0000313" key="12">
    <source>
        <dbReference type="EnsemblMetazoa" id="XP_022653860"/>
    </source>
</evidence>